<dbReference type="InterPro" id="IPR009003">
    <property type="entry name" value="Peptidase_S1_PA"/>
</dbReference>
<evidence type="ECO:0000256" key="7">
    <source>
        <dbReference type="ARBA" id="ARBA00023180"/>
    </source>
</evidence>
<evidence type="ECO:0000256" key="3">
    <source>
        <dbReference type="ARBA" id="ARBA00022588"/>
    </source>
</evidence>
<keyword evidence="3" id="KW-0399">Innate immunity</keyword>
<dbReference type="Pfam" id="PF00089">
    <property type="entry name" value="Trypsin"/>
    <property type="match status" value="1"/>
</dbReference>
<evidence type="ECO:0000256" key="4">
    <source>
        <dbReference type="ARBA" id="ARBA00022729"/>
    </source>
</evidence>
<comment type="similarity">
    <text evidence="8">Belongs to the peptidase S1 family. CLIP subfamily.</text>
</comment>
<dbReference type="AlphaFoldDB" id="A0A084VHP5"/>
<keyword evidence="4" id="KW-0732">Signal</keyword>
<reference evidence="10 12" key="1">
    <citation type="journal article" date="2014" name="BMC Genomics">
        <title>Genome sequence of Anopheles sinensis provides insight into genetics basis of mosquito competence for malaria parasites.</title>
        <authorList>
            <person name="Zhou D."/>
            <person name="Zhang D."/>
            <person name="Ding G."/>
            <person name="Shi L."/>
            <person name="Hou Q."/>
            <person name="Ye Y."/>
            <person name="Xu Y."/>
            <person name="Zhou H."/>
            <person name="Xiong C."/>
            <person name="Li S."/>
            <person name="Yu J."/>
            <person name="Hong S."/>
            <person name="Yu X."/>
            <person name="Zou P."/>
            <person name="Chen C."/>
            <person name="Chang X."/>
            <person name="Wang W."/>
            <person name="Lv Y."/>
            <person name="Sun Y."/>
            <person name="Ma L."/>
            <person name="Shen B."/>
            <person name="Zhu C."/>
        </authorList>
    </citation>
    <scope>NUCLEOTIDE SEQUENCE [LARGE SCALE GENOMIC DNA]</scope>
</reference>
<dbReference type="SUPFAM" id="SSF50494">
    <property type="entry name" value="Trypsin-like serine proteases"/>
    <property type="match status" value="1"/>
</dbReference>
<dbReference type="VEuPathDB" id="VectorBase:ASIC004710"/>
<dbReference type="PANTHER" id="PTHR24256">
    <property type="entry name" value="TRYPTASE-RELATED"/>
    <property type="match status" value="1"/>
</dbReference>
<name>A0A084VHP5_ANOSI</name>
<dbReference type="EMBL" id="ATLV01013198">
    <property type="status" value="NOT_ANNOTATED_CDS"/>
    <property type="molecule type" value="Genomic_DNA"/>
</dbReference>
<dbReference type="STRING" id="74873.A0A084VHP5"/>
<evidence type="ECO:0000313" key="12">
    <source>
        <dbReference type="Proteomes" id="UP000030765"/>
    </source>
</evidence>
<dbReference type="EnsemblMetazoa" id="ASIC004710-RA">
    <property type="protein sequence ID" value="ASIC004710-PA"/>
    <property type="gene ID" value="ASIC004710"/>
</dbReference>
<organism evidence="11 12">
    <name type="scientific">Anopheles sinensis</name>
    <name type="common">Mosquito</name>
    <dbReference type="NCBI Taxonomy" id="74873"/>
    <lineage>
        <taxon>Eukaryota</taxon>
        <taxon>Metazoa</taxon>
        <taxon>Ecdysozoa</taxon>
        <taxon>Arthropoda</taxon>
        <taxon>Hexapoda</taxon>
        <taxon>Insecta</taxon>
        <taxon>Pterygota</taxon>
        <taxon>Neoptera</taxon>
        <taxon>Endopterygota</taxon>
        <taxon>Diptera</taxon>
        <taxon>Nematocera</taxon>
        <taxon>Culicoidea</taxon>
        <taxon>Culicidae</taxon>
        <taxon>Anophelinae</taxon>
        <taxon>Anopheles</taxon>
    </lineage>
</organism>
<keyword evidence="2" id="KW-0964">Secreted</keyword>
<dbReference type="InterPro" id="IPR001314">
    <property type="entry name" value="Peptidase_S1A"/>
</dbReference>
<dbReference type="Gene3D" id="2.40.10.10">
    <property type="entry name" value="Trypsin-like serine proteases"/>
    <property type="match status" value="1"/>
</dbReference>
<evidence type="ECO:0000256" key="2">
    <source>
        <dbReference type="ARBA" id="ARBA00022525"/>
    </source>
</evidence>
<sequence length="189" mass="21192">MYFGLYDRRELADCLDDTSCQERKATKIIMHGEYNAHLKQNDIALIRVDRPLVFTDYVGPICLPVNQTYDESLPASNVVSFGWGETFSGMPSDTKRVVHLRVVQHDECSTLFKKTSPLPSHNICTLGMEAGQDVCQGDSGAPLVWLHEKRMYVVGVVSHGPKCGMSTNVPGIAMRVTEFLDWILWNVKS</sequence>
<gene>
    <name evidence="10" type="ORF">ZHAS_00004710</name>
</gene>
<dbReference type="SMART" id="SM00020">
    <property type="entry name" value="Tryp_SPc"/>
    <property type="match status" value="1"/>
</dbReference>
<dbReference type="InterPro" id="IPR001254">
    <property type="entry name" value="Trypsin_dom"/>
</dbReference>
<dbReference type="OMA" id="PSHNICT"/>
<dbReference type="EMBL" id="KE524843">
    <property type="protein sequence ID" value="KFB37489.1"/>
    <property type="molecule type" value="Genomic_DNA"/>
</dbReference>
<dbReference type="VEuPathDB" id="VectorBase:ASIS014864"/>
<keyword evidence="7" id="KW-0325">Glycoprotein</keyword>
<protein>
    <submittedName>
        <fullName evidence="10">AGAP012034-PA-like protein</fullName>
    </submittedName>
</protein>
<evidence type="ECO:0000313" key="11">
    <source>
        <dbReference type="EnsemblMetazoa" id="ASIC004710-PA"/>
    </source>
</evidence>
<evidence type="ECO:0000256" key="5">
    <source>
        <dbReference type="ARBA" id="ARBA00022859"/>
    </source>
</evidence>
<evidence type="ECO:0000256" key="8">
    <source>
        <dbReference type="ARBA" id="ARBA00024195"/>
    </source>
</evidence>
<comment type="subcellular location">
    <subcellularLocation>
        <location evidence="1">Secreted</location>
    </subcellularLocation>
</comment>
<dbReference type="Proteomes" id="UP000030765">
    <property type="component" value="Unassembled WGS sequence"/>
</dbReference>
<dbReference type="GO" id="GO:0045087">
    <property type="term" value="P:innate immune response"/>
    <property type="evidence" value="ECO:0007669"/>
    <property type="project" value="UniProtKB-KW"/>
</dbReference>
<dbReference type="GO" id="GO:0005576">
    <property type="term" value="C:extracellular region"/>
    <property type="evidence" value="ECO:0007669"/>
    <property type="project" value="UniProtKB-SubCell"/>
</dbReference>
<dbReference type="CDD" id="cd00190">
    <property type="entry name" value="Tryp_SPc"/>
    <property type="match status" value="1"/>
</dbReference>
<dbReference type="InterPro" id="IPR051487">
    <property type="entry name" value="Ser/Thr_Proteases_Immune/Dev"/>
</dbReference>
<evidence type="ECO:0000259" key="9">
    <source>
        <dbReference type="PROSITE" id="PS50240"/>
    </source>
</evidence>
<dbReference type="OrthoDB" id="6339452at2759"/>
<reference evidence="11" key="2">
    <citation type="submission" date="2020-05" db="UniProtKB">
        <authorList>
            <consortium name="EnsemblMetazoa"/>
        </authorList>
    </citation>
    <scope>IDENTIFICATION</scope>
</reference>
<dbReference type="PROSITE" id="PS50240">
    <property type="entry name" value="TRYPSIN_DOM"/>
    <property type="match status" value="1"/>
</dbReference>
<dbReference type="InterPro" id="IPR043504">
    <property type="entry name" value="Peptidase_S1_PA_chymotrypsin"/>
</dbReference>
<feature type="domain" description="Peptidase S1" evidence="9">
    <location>
        <begin position="1"/>
        <end position="188"/>
    </location>
</feature>
<proteinExistence type="inferred from homology"/>
<keyword evidence="12" id="KW-1185">Reference proteome</keyword>
<dbReference type="GO" id="GO:0006508">
    <property type="term" value="P:proteolysis"/>
    <property type="evidence" value="ECO:0007669"/>
    <property type="project" value="InterPro"/>
</dbReference>
<evidence type="ECO:0000313" key="10">
    <source>
        <dbReference type="EMBL" id="KFB37489.1"/>
    </source>
</evidence>
<keyword evidence="6" id="KW-1015">Disulfide bond</keyword>
<evidence type="ECO:0000256" key="6">
    <source>
        <dbReference type="ARBA" id="ARBA00023157"/>
    </source>
</evidence>
<evidence type="ECO:0000256" key="1">
    <source>
        <dbReference type="ARBA" id="ARBA00004613"/>
    </source>
</evidence>
<accession>A0A084VHP5</accession>
<keyword evidence="5" id="KW-0391">Immunity</keyword>
<dbReference type="PRINTS" id="PR00722">
    <property type="entry name" value="CHYMOTRYPSIN"/>
</dbReference>
<dbReference type="GO" id="GO:0004252">
    <property type="term" value="F:serine-type endopeptidase activity"/>
    <property type="evidence" value="ECO:0007669"/>
    <property type="project" value="InterPro"/>
</dbReference>